<dbReference type="InterPro" id="IPR036291">
    <property type="entry name" value="NAD(P)-bd_dom_sf"/>
</dbReference>
<protein>
    <submittedName>
        <fullName evidence="3">SDR family NAD(P)-dependent oxidoreductase</fullName>
    </submittedName>
</protein>
<dbReference type="PRINTS" id="PR00081">
    <property type="entry name" value="GDHRDH"/>
</dbReference>
<evidence type="ECO:0000313" key="4">
    <source>
        <dbReference type="Proteomes" id="UP001207918"/>
    </source>
</evidence>
<keyword evidence="2" id="KW-0560">Oxidoreductase</keyword>
<gene>
    <name evidence="3" type="ORF">J6I44_02335</name>
</gene>
<organism evidence="3 4">
    <name type="scientific">Fodinibius salsisoli</name>
    <dbReference type="NCBI Taxonomy" id="2820877"/>
    <lineage>
        <taxon>Bacteria</taxon>
        <taxon>Pseudomonadati</taxon>
        <taxon>Balneolota</taxon>
        <taxon>Balneolia</taxon>
        <taxon>Balneolales</taxon>
        <taxon>Balneolaceae</taxon>
        <taxon>Fodinibius</taxon>
    </lineage>
</organism>
<dbReference type="RefSeq" id="WP_265764337.1">
    <property type="nucleotide sequence ID" value="NZ_JAGGJA010000001.1"/>
</dbReference>
<dbReference type="PANTHER" id="PTHR44196:SF1">
    <property type="entry name" value="DEHYDROGENASE_REDUCTASE SDR FAMILY MEMBER 7B"/>
    <property type="match status" value="1"/>
</dbReference>
<proteinExistence type="inferred from homology"/>
<dbReference type="PANTHER" id="PTHR44196">
    <property type="entry name" value="DEHYDROGENASE/REDUCTASE SDR FAMILY MEMBER 7B"/>
    <property type="match status" value="1"/>
</dbReference>
<reference evidence="3 4" key="1">
    <citation type="submission" date="2021-03" db="EMBL/GenBank/DDBJ databases">
        <title>Aliifodinibius sp. nov., a new bacterium isolated from saline soil.</title>
        <authorList>
            <person name="Galisteo C."/>
            <person name="De La Haba R."/>
            <person name="Sanchez-Porro C."/>
            <person name="Ventosa A."/>
        </authorList>
    </citation>
    <scope>NUCLEOTIDE SEQUENCE [LARGE SCALE GENOMIC DNA]</scope>
    <source>
        <strain evidence="3 4">1BSP15-2V2</strain>
    </source>
</reference>
<accession>A0ABT3PIC9</accession>
<dbReference type="EMBL" id="JAGGJA010000001">
    <property type="protein sequence ID" value="MCW9705672.1"/>
    <property type="molecule type" value="Genomic_DNA"/>
</dbReference>
<dbReference type="Proteomes" id="UP001207918">
    <property type="component" value="Unassembled WGS sequence"/>
</dbReference>
<comment type="similarity">
    <text evidence="1">Belongs to the short-chain dehydrogenases/reductases (SDR) family.</text>
</comment>
<dbReference type="Gene3D" id="3.40.50.720">
    <property type="entry name" value="NAD(P)-binding Rossmann-like Domain"/>
    <property type="match status" value="1"/>
</dbReference>
<keyword evidence="4" id="KW-1185">Reference proteome</keyword>
<comment type="caution">
    <text evidence="3">The sequence shown here is derived from an EMBL/GenBank/DDBJ whole genome shotgun (WGS) entry which is preliminary data.</text>
</comment>
<evidence type="ECO:0000256" key="1">
    <source>
        <dbReference type="ARBA" id="ARBA00006484"/>
    </source>
</evidence>
<evidence type="ECO:0000313" key="3">
    <source>
        <dbReference type="EMBL" id="MCW9705672.1"/>
    </source>
</evidence>
<sequence>MAPTNNTILITGGSSGIGLELAKQFIQKQNNVLICGRSLDKLEAAQRQLPDLDYLQCDISDKEGCKKLVQWVEQQHPSCNILINNAAIVHMEHFAEDNLIVEKAEAEIQTNLMGPIRLTKLFLPILRSNDKPNIINITTGLVYVPRVKYPFYNATKAALHSFTQVLRAQLTNSPISVTEVLFPAVDTPWHEGSPPDIAISAEQAVNKMLKGLGSDKKEIRVGKVGLLYTLSRIAPNFAFKKLNNLS</sequence>
<dbReference type="InterPro" id="IPR002347">
    <property type="entry name" value="SDR_fam"/>
</dbReference>
<name>A0ABT3PIC9_9BACT</name>
<dbReference type="SUPFAM" id="SSF51735">
    <property type="entry name" value="NAD(P)-binding Rossmann-fold domains"/>
    <property type="match status" value="1"/>
</dbReference>
<evidence type="ECO:0000256" key="2">
    <source>
        <dbReference type="ARBA" id="ARBA00023002"/>
    </source>
</evidence>
<dbReference type="Pfam" id="PF00106">
    <property type="entry name" value="adh_short"/>
    <property type="match status" value="1"/>
</dbReference>